<evidence type="ECO:0000256" key="1">
    <source>
        <dbReference type="ARBA" id="ARBA00009375"/>
    </source>
</evidence>
<reference evidence="10" key="1">
    <citation type="submission" date="2018-11" db="EMBL/GenBank/DDBJ databases">
        <title>Complete genome sequence of Paenibacillus sp. ML311-T8.</title>
        <authorList>
            <person name="Nam Y.-D."/>
            <person name="Kang J."/>
            <person name="Chung W.-H."/>
            <person name="Park Y.S."/>
        </authorList>
    </citation>
    <scope>NUCLEOTIDE SEQUENCE [LARGE SCALE GENOMIC DNA]</scope>
    <source>
        <strain evidence="10">ML311-T8</strain>
    </source>
</reference>
<evidence type="ECO:0000259" key="8">
    <source>
        <dbReference type="Pfam" id="PF01416"/>
    </source>
</evidence>
<proteinExistence type="inferred from homology"/>
<feature type="domain" description="Pseudouridine synthase I TruA alpha/beta" evidence="8">
    <location>
        <begin position="2"/>
        <end position="97"/>
    </location>
</feature>
<comment type="subunit">
    <text evidence="4">Homodimer.</text>
</comment>
<dbReference type="HAMAP" id="MF_00171">
    <property type="entry name" value="TruA"/>
    <property type="match status" value="1"/>
</dbReference>
<dbReference type="OrthoDB" id="9811823at2"/>
<evidence type="ECO:0000256" key="2">
    <source>
        <dbReference type="ARBA" id="ARBA00022694"/>
    </source>
</evidence>
<dbReference type="InterPro" id="IPR020103">
    <property type="entry name" value="PsdUridine_synth_cat_dom_sf"/>
</dbReference>
<evidence type="ECO:0000256" key="3">
    <source>
        <dbReference type="ARBA" id="ARBA00023235"/>
    </source>
</evidence>
<dbReference type="InterPro" id="IPR020094">
    <property type="entry name" value="TruA/RsuA/RluB/E/F_N"/>
</dbReference>
<dbReference type="GO" id="GO:0003723">
    <property type="term" value="F:RNA binding"/>
    <property type="evidence" value="ECO:0007669"/>
    <property type="project" value="InterPro"/>
</dbReference>
<dbReference type="AlphaFoldDB" id="A0A6B8RVF2"/>
<accession>A0A6B8RVF2</accession>
<dbReference type="Proteomes" id="UP000426246">
    <property type="component" value="Chromosome"/>
</dbReference>
<comment type="caution">
    <text evidence="4">Lacks conserved residue(s) required for the propagation of feature annotation.</text>
</comment>
<dbReference type="GO" id="GO:0031119">
    <property type="term" value="P:tRNA pseudouridine synthesis"/>
    <property type="evidence" value="ECO:0007669"/>
    <property type="project" value="UniProtKB-UniRule"/>
</dbReference>
<feature type="domain" description="Pseudouridine synthase I TruA alpha/beta" evidence="8">
    <location>
        <begin position="141"/>
        <end position="248"/>
    </location>
</feature>
<sequence length="248" mass="27908">MVVSYDGTAYCGFQIQPRDHTVQQELERAIYVLTGERVKVISSGRTDAGVHAKAQVINFLTECIIPIDRWCFAVNTRLPRDIVVHKASEAPLNFHSRHHAKRKTYRYTIQRSKIPDVFYRHTRFHHPTRLDLSEMQNGLSHLVGEHDFSAFCSARTPVGSHVRTIYEATMEFIAEPSSGDGQAGVIHIYITGNGFLYNMVRIIVGTLLQIGQGKRSGVEMNQILLSGDRNKAGPTAMAHGLTLWEVSY</sequence>
<name>A0A6B8RVF2_9BACL</name>
<dbReference type="InterPro" id="IPR020097">
    <property type="entry name" value="PsdUridine_synth_TruA_a/b_dom"/>
</dbReference>
<dbReference type="InterPro" id="IPR001406">
    <property type="entry name" value="PsdUridine_synth_TruA"/>
</dbReference>
<dbReference type="GO" id="GO:0160147">
    <property type="term" value="F:tRNA pseudouridine(38-40) synthase activity"/>
    <property type="evidence" value="ECO:0007669"/>
    <property type="project" value="UniProtKB-EC"/>
</dbReference>
<dbReference type="SUPFAM" id="SSF55120">
    <property type="entry name" value="Pseudouridine synthase"/>
    <property type="match status" value="1"/>
</dbReference>
<dbReference type="Gene3D" id="3.30.70.580">
    <property type="entry name" value="Pseudouridine synthase I, catalytic domain, N-terminal subdomain"/>
    <property type="match status" value="1"/>
</dbReference>
<dbReference type="PANTHER" id="PTHR11142:SF0">
    <property type="entry name" value="TRNA PSEUDOURIDINE SYNTHASE-LIKE 1"/>
    <property type="match status" value="1"/>
</dbReference>
<feature type="active site" description="Nucleophile" evidence="4 5">
    <location>
        <position position="47"/>
    </location>
</feature>
<evidence type="ECO:0000313" key="10">
    <source>
        <dbReference type="Proteomes" id="UP000426246"/>
    </source>
</evidence>
<dbReference type="PIRSF" id="PIRSF001430">
    <property type="entry name" value="tRNA_psdUrid_synth"/>
    <property type="match status" value="1"/>
</dbReference>
<evidence type="ECO:0000313" key="9">
    <source>
        <dbReference type="EMBL" id="QGQ99917.1"/>
    </source>
</evidence>
<dbReference type="Pfam" id="PF01416">
    <property type="entry name" value="PseudoU_synth_1"/>
    <property type="match status" value="2"/>
</dbReference>
<dbReference type="EC" id="5.4.99.12" evidence="4"/>
<protein>
    <recommendedName>
        <fullName evidence="4">tRNA pseudouridine synthase A</fullName>
        <ecNumber evidence="4">5.4.99.12</ecNumber>
    </recommendedName>
    <alternativeName>
        <fullName evidence="4">tRNA pseudouridine(38-40) synthase</fullName>
    </alternativeName>
    <alternativeName>
        <fullName evidence="4">tRNA pseudouridylate synthase I</fullName>
    </alternativeName>
    <alternativeName>
        <fullName evidence="4">tRNA-uridine isomerase I</fullName>
    </alternativeName>
</protein>
<keyword evidence="3 4" id="KW-0413">Isomerase</keyword>
<dbReference type="FunFam" id="3.30.70.580:FF:000001">
    <property type="entry name" value="tRNA pseudouridine synthase A"/>
    <property type="match status" value="1"/>
</dbReference>
<dbReference type="KEGG" id="ppsc:EHS13_01280"/>
<keyword evidence="10" id="KW-1185">Reference proteome</keyword>
<comment type="function">
    <text evidence="4">Formation of pseudouridine at positions 38, 39 and 40 in the anticodon stem and loop of transfer RNAs.</text>
</comment>
<dbReference type="NCBIfam" id="TIGR00071">
    <property type="entry name" value="hisT_truA"/>
    <property type="match status" value="1"/>
</dbReference>
<feature type="binding site" evidence="4 6">
    <location>
        <position position="105"/>
    </location>
    <ligand>
        <name>substrate</name>
    </ligand>
</feature>
<comment type="similarity">
    <text evidence="1 4 7">Belongs to the tRNA pseudouridine synthase TruA family.</text>
</comment>
<comment type="catalytic activity">
    <reaction evidence="4 7">
        <text>uridine(38/39/40) in tRNA = pseudouridine(38/39/40) in tRNA</text>
        <dbReference type="Rhea" id="RHEA:22376"/>
        <dbReference type="Rhea" id="RHEA-COMP:10085"/>
        <dbReference type="Rhea" id="RHEA-COMP:10087"/>
        <dbReference type="ChEBI" id="CHEBI:65314"/>
        <dbReference type="ChEBI" id="CHEBI:65315"/>
        <dbReference type="EC" id="5.4.99.12"/>
    </reaction>
</comment>
<dbReference type="PANTHER" id="PTHR11142">
    <property type="entry name" value="PSEUDOURIDYLATE SYNTHASE"/>
    <property type="match status" value="1"/>
</dbReference>
<organism evidence="9 10">
    <name type="scientific">Paenibacillus psychroresistens</name>
    <dbReference type="NCBI Taxonomy" id="1778678"/>
    <lineage>
        <taxon>Bacteria</taxon>
        <taxon>Bacillati</taxon>
        <taxon>Bacillota</taxon>
        <taxon>Bacilli</taxon>
        <taxon>Bacillales</taxon>
        <taxon>Paenibacillaceae</taxon>
        <taxon>Paenibacillus</taxon>
    </lineage>
</organism>
<dbReference type="EMBL" id="CP034235">
    <property type="protein sequence ID" value="QGQ99917.1"/>
    <property type="molecule type" value="Genomic_DNA"/>
</dbReference>
<evidence type="ECO:0000256" key="7">
    <source>
        <dbReference type="RuleBase" id="RU003792"/>
    </source>
</evidence>
<dbReference type="Gene3D" id="3.30.70.660">
    <property type="entry name" value="Pseudouridine synthase I, catalytic domain, C-terminal subdomain"/>
    <property type="match status" value="1"/>
</dbReference>
<evidence type="ECO:0000256" key="6">
    <source>
        <dbReference type="PIRSR" id="PIRSR001430-2"/>
    </source>
</evidence>
<dbReference type="InterPro" id="IPR020095">
    <property type="entry name" value="PsdUridine_synth_TruA_C"/>
</dbReference>
<dbReference type="CDD" id="cd02570">
    <property type="entry name" value="PseudoU_synth_EcTruA"/>
    <property type="match status" value="1"/>
</dbReference>
<gene>
    <name evidence="4 9" type="primary">truA</name>
    <name evidence="9" type="ORF">EHS13_01280</name>
</gene>
<keyword evidence="2 4" id="KW-0819">tRNA processing</keyword>
<evidence type="ECO:0000256" key="5">
    <source>
        <dbReference type="PIRSR" id="PIRSR001430-1"/>
    </source>
</evidence>
<evidence type="ECO:0000256" key="4">
    <source>
        <dbReference type="HAMAP-Rule" id="MF_00171"/>
    </source>
</evidence>